<name>A0A4V3C3L5_9SPHI</name>
<proteinExistence type="predicted"/>
<organism evidence="2 3">
    <name type="scientific">Pedobacter duraquae</name>
    <dbReference type="NCBI Taxonomy" id="425511"/>
    <lineage>
        <taxon>Bacteria</taxon>
        <taxon>Pseudomonadati</taxon>
        <taxon>Bacteroidota</taxon>
        <taxon>Sphingobacteriia</taxon>
        <taxon>Sphingobacteriales</taxon>
        <taxon>Sphingobacteriaceae</taxon>
        <taxon>Pedobacter</taxon>
    </lineage>
</organism>
<dbReference type="EMBL" id="SNWM01000002">
    <property type="protein sequence ID" value="TDO22558.1"/>
    <property type="molecule type" value="Genomic_DNA"/>
</dbReference>
<feature type="region of interest" description="Disordered" evidence="1">
    <location>
        <begin position="60"/>
        <end position="82"/>
    </location>
</feature>
<feature type="compositionally biased region" description="Basic and acidic residues" evidence="1">
    <location>
        <begin position="1"/>
        <end position="10"/>
    </location>
</feature>
<feature type="compositionally biased region" description="Basic and acidic residues" evidence="1">
    <location>
        <begin position="64"/>
        <end position="82"/>
    </location>
</feature>
<comment type="caution">
    <text evidence="2">The sequence shown here is derived from an EMBL/GenBank/DDBJ whole genome shotgun (WGS) entry which is preliminary data.</text>
</comment>
<reference evidence="2 3" key="1">
    <citation type="submission" date="2019-03" db="EMBL/GenBank/DDBJ databases">
        <title>Genomic Encyclopedia of Archaeal and Bacterial Type Strains, Phase II (KMG-II): from individual species to whole genera.</title>
        <authorList>
            <person name="Goeker M."/>
        </authorList>
    </citation>
    <scope>NUCLEOTIDE SEQUENCE [LARGE SCALE GENOMIC DNA]</scope>
    <source>
        <strain evidence="2 3">DSM 19034</strain>
    </source>
</reference>
<dbReference type="RefSeq" id="WP_133554017.1">
    <property type="nucleotide sequence ID" value="NZ_SNWM01000002.1"/>
</dbReference>
<keyword evidence="3" id="KW-1185">Reference proteome</keyword>
<dbReference type="Proteomes" id="UP000295499">
    <property type="component" value="Unassembled WGS sequence"/>
</dbReference>
<dbReference type="AlphaFoldDB" id="A0A4V3C3L5"/>
<dbReference type="OrthoDB" id="800076at2"/>
<evidence type="ECO:0000256" key="1">
    <source>
        <dbReference type="SAM" id="MobiDB-lite"/>
    </source>
</evidence>
<evidence type="ECO:0000313" key="3">
    <source>
        <dbReference type="Proteomes" id="UP000295499"/>
    </source>
</evidence>
<sequence length="82" mass="8974">MITPEDKVPLDDFNNDDADDQQSQQDIHSNGFEAHIDDSPDDIEANTDLLDQAFDASEASFTLDADKGFAPKKGDDDSNVKS</sequence>
<accession>A0A4V3C3L5</accession>
<feature type="region of interest" description="Disordered" evidence="1">
    <location>
        <begin position="1"/>
        <end position="44"/>
    </location>
</feature>
<gene>
    <name evidence="2" type="ORF">CLV32_1534</name>
</gene>
<evidence type="ECO:0000313" key="2">
    <source>
        <dbReference type="EMBL" id="TDO22558.1"/>
    </source>
</evidence>
<protein>
    <submittedName>
        <fullName evidence="2">Uncharacterized protein</fullName>
    </submittedName>
</protein>